<dbReference type="PANTHER" id="PTHR12526">
    <property type="entry name" value="GLYCOSYLTRANSFERASE"/>
    <property type="match status" value="1"/>
</dbReference>
<dbReference type="AlphaFoldDB" id="A0A832MK26"/>
<dbReference type="GO" id="GO:0016740">
    <property type="term" value="F:transferase activity"/>
    <property type="evidence" value="ECO:0007669"/>
    <property type="project" value="UniProtKB-KW"/>
</dbReference>
<protein>
    <submittedName>
        <fullName evidence="4">Glycosyltransferase</fullName>
    </submittedName>
</protein>
<comment type="caution">
    <text evidence="4">The sequence shown here is derived from an EMBL/GenBank/DDBJ whole genome shotgun (WGS) entry which is preliminary data.</text>
</comment>
<dbReference type="InterPro" id="IPR055259">
    <property type="entry name" value="YkvP/CgeB_Glyco_trans-like"/>
</dbReference>
<feature type="domain" description="Spore protein YkvP/CgeB glycosyl transferase-like" evidence="2">
    <location>
        <begin position="294"/>
        <end position="444"/>
    </location>
</feature>
<feature type="compositionally biased region" description="Basic residues" evidence="1">
    <location>
        <begin position="12"/>
        <end position="70"/>
    </location>
</feature>
<dbReference type="EMBL" id="DSQF01000017">
    <property type="protein sequence ID" value="HGZ43402.1"/>
    <property type="molecule type" value="Genomic_DNA"/>
</dbReference>
<evidence type="ECO:0000256" key="1">
    <source>
        <dbReference type="SAM" id="MobiDB-lite"/>
    </source>
</evidence>
<dbReference type="PANTHER" id="PTHR12526:SF626">
    <property type="entry name" value="GLL4300 PROTEIN"/>
    <property type="match status" value="1"/>
</dbReference>
<accession>A0A832MK26</accession>
<dbReference type="Pfam" id="PF13524">
    <property type="entry name" value="Glyco_trans_1_2"/>
    <property type="match status" value="1"/>
</dbReference>
<feature type="domain" description="Glycosyltransferase subfamily 4-like N-terminal" evidence="3">
    <location>
        <begin position="108"/>
        <end position="266"/>
    </location>
</feature>
<dbReference type="InterPro" id="IPR028098">
    <property type="entry name" value="Glyco_trans_4-like_N"/>
</dbReference>
<dbReference type="CDD" id="cd03801">
    <property type="entry name" value="GT4_PimA-like"/>
    <property type="match status" value="1"/>
</dbReference>
<reference evidence="4" key="1">
    <citation type="journal article" date="2020" name="mSystems">
        <title>Genome- and Community-Level Interaction Insights into Carbon Utilization and Element Cycling Functions of Hydrothermarchaeota in Hydrothermal Sediment.</title>
        <authorList>
            <person name="Zhou Z."/>
            <person name="Liu Y."/>
            <person name="Xu W."/>
            <person name="Pan J."/>
            <person name="Luo Z.H."/>
            <person name="Li M."/>
        </authorList>
    </citation>
    <scope>NUCLEOTIDE SEQUENCE [LARGE SCALE GENOMIC DNA]</scope>
    <source>
        <strain evidence="4">SpSt-381</strain>
    </source>
</reference>
<organism evidence="4">
    <name type="scientific">Eiseniibacteriota bacterium</name>
    <dbReference type="NCBI Taxonomy" id="2212470"/>
    <lineage>
        <taxon>Bacteria</taxon>
        <taxon>Candidatus Eiseniibacteriota</taxon>
    </lineage>
</organism>
<dbReference type="SUPFAM" id="SSF53756">
    <property type="entry name" value="UDP-Glycosyltransferase/glycogen phosphorylase"/>
    <property type="match status" value="1"/>
</dbReference>
<proteinExistence type="predicted"/>
<dbReference type="Gene3D" id="3.40.50.2000">
    <property type="entry name" value="Glycogen Phosphorylase B"/>
    <property type="match status" value="2"/>
</dbReference>
<sequence length="462" mass="49937">MGASGGGDGGDRRRRPRARRRKRAARAAGRRRRAARRARPAGPRTRARRPAGGRRPAHGRGPRLGARRAAPRGAARALEAAVSARGRVCFFAPYLWPAFSRGAVPFAGGAETQQRALAVGLAARGFEVVVATCDYGQGARVETDGVTVLATHPPFAGWPGLRFVHPRLTGNLRALTAADADVYYARGAGLAAGLACDVAHARGAAFVFGTAHDRDTDPAMPDLRNPRDRWWARRALRGADLRIAQTESQRARYARDLGLDSVVVPNLVALPPAPADPARGRALVWLSTYKAAKRPEWFVELARRRPDRPCVMAGVVPPPPLTPAAWEAARRAAAALPNLEVRGHVDHARIGELFAEAALFVHTSPAEGFPNTLLEAWAHGVPALSVFDPDGVLAREGLGERVDSLEALAEAADRWWDDPARRAAAGARARAWVERHHAPGRVLDRVAELLDPLVARRRARRR</sequence>
<evidence type="ECO:0000313" key="4">
    <source>
        <dbReference type="EMBL" id="HGZ43402.1"/>
    </source>
</evidence>
<gene>
    <name evidence="4" type="ORF">ENR23_08260</name>
</gene>
<evidence type="ECO:0000259" key="3">
    <source>
        <dbReference type="Pfam" id="PF13579"/>
    </source>
</evidence>
<feature type="region of interest" description="Disordered" evidence="1">
    <location>
        <begin position="1"/>
        <end position="71"/>
    </location>
</feature>
<evidence type="ECO:0000259" key="2">
    <source>
        <dbReference type="Pfam" id="PF13524"/>
    </source>
</evidence>
<keyword evidence="4" id="KW-0808">Transferase</keyword>
<dbReference type="Pfam" id="PF13579">
    <property type="entry name" value="Glyco_trans_4_4"/>
    <property type="match status" value="1"/>
</dbReference>
<name>A0A832MK26_UNCEI</name>